<accession>A0A645ANL9</accession>
<dbReference type="EMBL" id="VSSQ01014916">
    <property type="protein sequence ID" value="MPM54690.1"/>
    <property type="molecule type" value="Genomic_DNA"/>
</dbReference>
<proteinExistence type="predicted"/>
<protein>
    <submittedName>
        <fullName evidence="1">Uncharacterized protein</fullName>
    </submittedName>
</protein>
<dbReference type="AlphaFoldDB" id="A0A645ANL9"/>
<sequence>MGQMLFESVLNDNQKILKLKTGNALIGSYMQNDKWSNSFSVYNKQIINFDTETFKGMIYCLVKTGNGNYEVITKSNTWEKYNAISPNVLSTNPDFLKMIKNNEALFGVLSIHTSSNPVLIKKRLDIKDDPPNIISHLAGPLSADIYGTAENAVLIYSPAEGGITLCRADLISHSYFPQVSLFTGAFVNKLSAFENNGAVYFSFTASGRMFLCKADSSTLVLKKTYDVAPKPEQWVLLPERLLLLSGNVLTTVDPYTLKITKREIQGQNASLGTVKINTGEICPAVMKESQSPTLL</sequence>
<comment type="caution">
    <text evidence="1">The sequence shown here is derived from an EMBL/GenBank/DDBJ whole genome shotgun (WGS) entry which is preliminary data.</text>
</comment>
<reference evidence="1" key="1">
    <citation type="submission" date="2019-08" db="EMBL/GenBank/DDBJ databases">
        <authorList>
            <person name="Kucharzyk K."/>
            <person name="Murdoch R.W."/>
            <person name="Higgins S."/>
            <person name="Loffler F."/>
        </authorList>
    </citation>
    <scope>NUCLEOTIDE SEQUENCE</scope>
</reference>
<name>A0A645ANL9_9ZZZZ</name>
<gene>
    <name evidence="1" type="ORF">SDC9_101469</name>
</gene>
<evidence type="ECO:0000313" key="1">
    <source>
        <dbReference type="EMBL" id="MPM54690.1"/>
    </source>
</evidence>
<organism evidence="1">
    <name type="scientific">bioreactor metagenome</name>
    <dbReference type="NCBI Taxonomy" id="1076179"/>
    <lineage>
        <taxon>unclassified sequences</taxon>
        <taxon>metagenomes</taxon>
        <taxon>ecological metagenomes</taxon>
    </lineage>
</organism>